<evidence type="ECO:0000313" key="3">
    <source>
        <dbReference type="Proteomes" id="UP000186455"/>
    </source>
</evidence>
<reference evidence="2 3" key="1">
    <citation type="submission" date="2015-06" db="EMBL/GenBank/DDBJ databases">
        <title>Cloning and characterization of the uncialamcin biosynthetic gene cluster.</title>
        <authorList>
            <person name="Yan X."/>
            <person name="Huang T."/>
            <person name="Ge H."/>
            <person name="Shen B."/>
        </authorList>
    </citation>
    <scope>NUCLEOTIDE SEQUENCE [LARGE SCALE GENOMIC DNA]</scope>
    <source>
        <strain evidence="2 3">DCA2648</strain>
    </source>
</reference>
<organism evidence="2 3">
    <name type="scientific">Streptomyces uncialis</name>
    <dbReference type="NCBI Taxonomy" id="1048205"/>
    <lineage>
        <taxon>Bacteria</taxon>
        <taxon>Bacillati</taxon>
        <taxon>Actinomycetota</taxon>
        <taxon>Actinomycetes</taxon>
        <taxon>Kitasatosporales</taxon>
        <taxon>Streptomycetaceae</taxon>
        <taxon>Streptomyces</taxon>
    </lineage>
</organism>
<protein>
    <recommendedName>
        <fullName evidence="1">Tn3 transposase DDE domain-containing protein</fullName>
    </recommendedName>
</protein>
<dbReference type="STRING" id="1048205.AB852_20410"/>
<accession>A0A1Q4V4W5</accession>
<comment type="caution">
    <text evidence="2">The sequence shown here is derived from an EMBL/GenBank/DDBJ whole genome shotgun (WGS) entry which is preliminary data.</text>
</comment>
<evidence type="ECO:0000259" key="1">
    <source>
        <dbReference type="Pfam" id="PF01526"/>
    </source>
</evidence>
<keyword evidence="3" id="KW-1185">Reference proteome</keyword>
<sequence>MSLLTNQVRTYDLLRMFGREGHPTPLGAAFAEYGRIDEAMHLRPPRDPDTAEDADDEQP</sequence>
<evidence type="ECO:0000313" key="2">
    <source>
        <dbReference type="EMBL" id="OKH92886.1"/>
    </source>
</evidence>
<dbReference type="InterPro" id="IPR002513">
    <property type="entry name" value="Tn3_Tnp_DDE_dom"/>
</dbReference>
<dbReference type="Proteomes" id="UP000186455">
    <property type="component" value="Unassembled WGS sequence"/>
</dbReference>
<proteinExistence type="predicted"/>
<gene>
    <name evidence="2" type="ORF">AB852_20410</name>
</gene>
<dbReference type="EMBL" id="LFBV01000005">
    <property type="protein sequence ID" value="OKH92886.1"/>
    <property type="molecule type" value="Genomic_DNA"/>
</dbReference>
<name>A0A1Q4V4W5_9ACTN</name>
<dbReference type="Pfam" id="PF01526">
    <property type="entry name" value="DDE_Tnp_Tn3"/>
    <property type="match status" value="1"/>
</dbReference>
<dbReference type="GO" id="GO:0006313">
    <property type="term" value="P:DNA transposition"/>
    <property type="evidence" value="ECO:0007669"/>
    <property type="project" value="InterPro"/>
</dbReference>
<dbReference type="AlphaFoldDB" id="A0A1Q4V4W5"/>
<feature type="domain" description="Tn3 transposase DDE" evidence="1">
    <location>
        <begin position="1"/>
        <end position="42"/>
    </location>
</feature>
<dbReference type="GO" id="GO:0004803">
    <property type="term" value="F:transposase activity"/>
    <property type="evidence" value="ECO:0007669"/>
    <property type="project" value="InterPro"/>
</dbReference>